<protein>
    <recommendedName>
        <fullName evidence="9 19">3-dehydroquinate synthase</fullName>
        <shortName evidence="19">DHQS</shortName>
        <ecNumber evidence="8 19">4.2.3.4</ecNumber>
    </recommendedName>
</protein>
<keyword evidence="17 19" id="KW-0456">Lyase</keyword>
<dbReference type="GO" id="GO:0003856">
    <property type="term" value="F:3-dehydroquinate synthase activity"/>
    <property type="evidence" value="ECO:0007669"/>
    <property type="project" value="UniProtKB-UniRule"/>
</dbReference>
<dbReference type="InterPro" id="IPR056179">
    <property type="entry name" value="DHQS_C"/>
</dbReference>
<dbReference type="RefSeq" id="WP_210683661.1">
    <property type="nucleotide sequence ID" value="NZ_JAGMWN010000014.1"/>
</dbReference>
<comment type="subcellular location">
    <subcellularLocation>
        <location evidence="5 19">Cytoplasm</location>
    </subcellularLocation>
</comment>
<dbReference type="InterPro" id="IPR016037">
    <property type="entry name" value="DHQ_synth_AroB"/>
</dbReference>
<evidence type="ECO:0000256" key="6">
    <source>
        <dbReference type="ARBA" id="ARBA00004661"/>
    </source>
</evidence>
<comment type="pathway">
    <text evidence="6 19">Metabolic intermediate biosynthesis; chorismate biosynthesis; chorismate from D-erythrose 4-phosphate and phosphoenolpyruvate: step 2/7.</text>
</comment>
<comment type="cofactor">
    <cofactor evidence="3">
        <name>Zn(2+)</name>
        <dbReference type="ChEBI" id="CHEBI:29105"/>
    </cofactor>
</comment>
<dbReference type="PIRSF" id="PIRSF001455">
    <property type="entry name" value="DHQ_synth"/>
    <property type="match status" value="1"/>
</dbReference>
<evidence type="ECO:0000256" key="4">
    <source>
        <dbReference type="ARBA" id="ARBA00003485"/>
    </source>
</evidence>
<keyword evidence="13 19" id="KW-0547">Nucleotide-binding</keyword>
<proteinExistence type="inferred from homology"/>
<evidence type="ECO:0000256" key="10">
    <source>
        <dbReference type="ARBA" id="ARBA00022490"/>
    </source>
</evidence>
<evidence type="ECO:0000256" key="2">
    <source>
        <dbReference type="ARBA" id="ARBA00001911"/>
    </source>
</evidence>
<keyword evidence="23" id="KW-1185">Reference proteome</keyword>
<evidence type="ECO:0000256" key="5">
    <source>
        <dbReference type="ARBA" id="ARBA00004496"/>
    </source>
</evidence>
<comment type="function">
    <text evidence="4 19">Catalyzes the conversion of 3-deoxy-D-arabino-heptulosonate 7-phosphate (DAHP) to dehydroquinate (DHQ).</text>
</comment>
<dbReference type="Gene3D" id="1.20.1090.10">
    <property type="entry name" value="Dehydroquinate synthase-like - alpha domain"/>
    <property type="match status" value="1"/>
</dbReference>
<evidence type="ECO:0000313" key="22">
    <source>
        <dbReference type="EMBL" id="MBP5859069.1"/>
    </source>
</evidence>
<dbReference type="FunFam" id="3.40.50.1970:FF:000007">
    <property type="entry name" value="Pentafunctional AROM polypeptide"/>
    <property type="match status" value="1"/>
</dbReference>
<evidence type="ECO:0000256" key="12">
    <source>
        <dbReference type="ARBA" id="ARBA00022723"/>
    </source>
</evidence>
<evidence type="ECO:0000259" key="21">
    <source>
        <dbReference type="Pfam" id="PF24621"/>
    </source>
</evidence>
<comment type="caution">
    <text evidence="22">The sequence shown here is derived from an EMBL/GenBank/DDBJ whole genome shotgun (WGS) entry which is preliminary data.</text>
</comment>
<evidence type="ECO:0000259" key="20">
    <source>
        <dbReference type="Pfam" id="PF01761"/>
    </source>
</evidence>
<keyword evidence="18 19" id="KW-0170">Cobalt</keyword>
<keyword evidence="15 19" id="KW-0520">NAD</keyword>
<dbReference type="GO" id="GO:0009073">
    <property type="term" value="P:aromatic amino acid family biosynthetic process"/>
    <property type="evidence" value="ECO:0007669"/>
    <property type="project" value="UniProtKB-KW"/>
</dbReference>
<dbReference type="AlphaFoldDB" id="A0A8J7V5K9"/>
<feature type="domain" description="3-dehydroquinate synthase N-terminal" evidence="20">
    <location>
        <begin position="80"/>
        <end position="191"/>
    </location>
</feature>
<keyword evidence="11 19" id="KW-0028">Amino-acid biosynthesis</keyword>
<dbReference type="GO" id="GO:0005737">
    <property type="term" value="C:cytoplasm"/>
    <property type="evidence" value="ECO:0007669"/>
    <property type="project" value="UniProtKB-SubCell"/>
</dbReference>
<comment type="cofactor">
    <cofactor evidence="2 19">
        <name>NAD(+)</name>
        <dbReference type="ChEBI" id="CHEBI:57540"/>
    </cofactor>
</comment>
<dbReference type="UniPathway" id="UPA00053">
    <property type="reaction ID" value="UER00085"/>
</dbReference>
<feature type="binding site" evidence="19">
    <location>
        <position position="155"/>
    </location>
    <ligand>
        <name>NAD(+)</name>
        <dbReference type="ChEBI" id="CHEBI:57540"/>
    </ligand>
</feature>
<evidence type="ECO:0000313" key="23">
    <source>
        <dbReference type="Proteomes" id="UP000672602"/>
    </source>
</evidence>
<dbReference type="Pfam" id="PF01761">
    <property type="entry name" value="DHQ_synthase"/>
    <property type="match status" value="1"/>
</dbReference>
<accession>A0A8J7V5K9</accession>
<dbReference type="EC" id="4.2.3.4" evidence="8 19"/>
<evidence type="ECO:0000256" key="9">
    <source>
        <dbReference type="ARBA" id="ARBA00017684"/>
    </source>
</evidence>
<dbReference type="GO" id="GO:0046872">
    <property type="term" value="F:metal ion binding"/>
    <property type="evidence" value="ECO:0007669"/>
    <property type="project" value="UniProtKB-KW"/>
</dbReference>
<evidence type="ECO:0000256" key="19">
    <source>
        <dbReference type="HAMAP-Rule" id="MF_00110"/>
    </source>
</evidence>
<sequence length="380" mass="39991">MSDADGMENGSEVEVVPVSLGTRGYDIRVGARVLAGAGEAIKPFANGRRVVVVCDENVADFHLDTLAASLGAAGVGGEAVVMPAGESTKSFNGLSGLLDRLFEIGIERRTLLVALGGGVIGDLVGFAAAVALRGIDFVQVPTTLLAQVDSSVGGKTGINVEAGKNLVGAFHQPRLVLADTEILESLPWREFLAGYAEVVKYGAIDDRPFFEWLEEHGPAMVKGDIDLRREAIARCCRSKARIVADDEREGGVRALLNLGHTFGHALEGAAGYDGRLLHGEAVAIGMVMAFALSRRMDLCPGQDAERLVAHLKAVGLPTRPGDVSGVHWDAADLIRRMGSDKKVKDGMLTFILARGIGDSFITQDVPAEALEAVVAEALAS</sequence>
<gene>
    <name evidence="19 22" type="primary">aroB</name>
    <name evidence="22" type="ORF">KAJ83_18760</name>
</gene>
<keyword evidence="12 19" id="KW-0479">Metal-binding</keyword>
<feature type="binding site" evidence="19">
    <location>
        <position position="260"/>
    </location>
    <ligand>
        <name>Zn(2+)</name>
        <dbReference type="ChEBI" id="CHEBI:29105"/>
    </ligand>
</feature>
<feature type="binding site" evidence="19">
    <location>
        <position position="278"/>
    </location>
    <ligand>
        <name>Zn(2+)</name>
        <dbReference type="ChEBI" id="CHEBI:29105"/>
    </ligand>
</feature>
<feature type="binding site" evidence="19">
    <location>
        <position position="197"/>
    </location>
    <ligand>
        <name>Zn(2+)</name>
        <dbReference type="ChEBI" id="CHEBI:29105"/>
    </ligand>
</feature>
<evidence type="ECO:0000256" key="16">
    <source>
        <dbReference type="ARBA" id="ARBA00023141"/>
    </source>
</evidence>
<evidence type="ECO:0000256" key="11">
    <source>
        <dbReference type="ARBA" id="ARBA00022605"/>
    </source>
</evidence>
<dbReference type="HAMAP" id="MF_00110">
    <property type="entry name" value="DHQ_synthase"/>
    <property type="match status" value="1"/>
</dbReference>
<dbReference type="InterPro" id="IPR050071">
    <property type="entry name" value="Dehydroquinate_synthase"/>
</dbReference>
<name>A0A8J7V5K9_9PROT</name>
<evidence type="ECO:0000256" key="8">
    <source>
        <dbReference type="ARBA" id="ARBA00013031"/>
    </source>
</evidence>
<dbReference type="GO" id="GO:0008652">
    <property type="term" value="P:amino acid biosynthetic process"/>
    <property type="evidence" value="ECO:0007669"/>
    <property type="project" value="UniProtKB-KW"/>
</dbReference>
<dbReference type="EMBL" id="JAGMWN010000014">
    <property type="protein sequence ID" value="MBP5859069.1"/>
    <property type="molecule type" value="Genomic_DNA"/>
</dbReference>
<evidence type="ECO:0000256" key="15">
    <source>
        <dbReference type="ARBA" id="ARBA00023027"/>
    </source>
</evidence>
<feature type="binding site" evidence="19">
    <location>
        <begin position="142"/>
        <end position="143"/>
    </location>
    <ligand>
        <name>NAD(+)</name>
        <dbReference type="ChEBI" id="CHEBI:57540"/>
    </ligand>
</feature>
<evidence type="ECO:0000256" key="3">
    <source>
        <dbReference type="ARBA" id="ARBA00001947"/>
    </source>
</evidence>
<keyword evidence="16 19" id="KW-0057">Aromatic amino acid biosynthesis</keyword>
<dbReference type="GO" id="GO:0000166">
    <property type="term" value="F:nucleotide binding"/>
    <property type="evidence" value="ECO:0007669"/>
    <property type="project" value="UniProtKB-KW"/>
</dbReference>
<comment type="similarity">
    <text evidence="7 19">Belongs to the sugar phosphate cyclases superfamily. Dehydroquinate synthase family.</text>
</comment>
<evidence type="ECO:0000256" key="18">
    <source>
        <dbReference type="ARBA" id="ARBA00023285"/>
    </source>
</evidence>
<dbReference type="CDD" id="cd08195">
    <property type="entry name" value="DHQS"/>
    <property type="match status" value="1"/>
</dbReference>
<comment type="cofactor">
    <cofactor evidence="19">
        <name>Co(2+)</name>
        <dbReference type="ChEBI" id="CHEBI:48828"/>
    </cofactor>
    <cofactor evidence="19">
        <name>Zn(2+)</name>
        <dbReference type="ChEBI" id="CHEBI:29105"/>
    </cofactor>
    <text evidence="19">Binds 1 divalent metal cation per subunit. Can use either Co(2+) or Zn(2+).</text>
</comment>
<evidence type="ECO:0000256" key="7">
    <source>
        <dbReference type="ARBA" id="ARBA00005412"/>
    </source>
</evidence>
<dbReference type="PANTHER" id="PTHR43622">
    <property type="entry name" value="3-DEHYDROQUINATE SYNTHASE"/>
    <property type="match status" value="1"/>
</dbReference>
<dbReference type="Pfam" id="PF24621">
    <property type="entry name" value="DHQS_C"/>
    <property type="match status" value="1"/>
</dbReference>
<keyword evidence="14 19" id="KW-0862">Zinc</keyword>
<dbReference type="Proteomes" id="UP000672602">
    <property type="component" value="Unassembled WGS sequence"/>
</dbReference>
<dbReference type="GO" id="GO:0009423">
    <property type="term" value="P:chorismate biosynthetic process"/>
    <property type="evidence" value="ECO:0007669"/>
    <property type="project" value="UniProtKB-UniRule"/>
</dbReference>
<comment type="catalytic activity">
    <reaction evidence="1 19">
        <text>7-phospho-2-dehydro-3-deoxy-D-arabino-heptonate = 3-dehydroquinate + phosphate</text>
        <dbReference type="Rhea" id="RHEA:21968"/>
        <dbReference type="ChEBI" id="CHEBI:32364"/>
        <dbReference type="ChEBI" id="CHEBI:43474"/>
        <dbReference type="ChEBI" id="CHEBI:58394"/>
        <dbReference type="EC" id="4.2.3.4"/>
    </reaction>
</comment>
<comment type="caution">
    <text evidence="19">Lacks conserved residue(s) required for the propagation of feature annotation.</text>
</comment>
<dbReference type="PANTHER" id="PTHR43622:SF7">
    <property type="entry name" value="3-DEHYDROQUINATE SYNTHASE, CHLOROPLASTIC"/>
    <property type="match status" value="1"/>
</dbReference>
<keyword evidence="10 19" id="KW-0963">Cytoplasm</keyword>
<evidence type="ECO:0000256" key="14">
    <source>
        <dbReference type="ARBA" id="ARBA00022833"/>
    </source>
</evidence>
<dbReference type="InterPro" id="IPR030960">
    <property type="entry name" value="DHQS/DOIS_N"/>
</dbReference>
<feature type="domain" description="3-dehydroquinate synthase C-terminal" evidence="21">
    <location>
        <begin position="194"/>
        <end position="343"/>
    </location>
</feature>
<evidence type="ECO:0000256" key="13">
    <source>
        <dbReference type="ARBA" id="ARBA00022741"/>
    </source>
</evidence>
<evidence type="ECO:0000256" key="17">
    <source>
        <dbReference type="ARBA" id="ARBA00023239"/>
    </source>
</evidence>
<feature type="binding site" evidence="19">
    <location>
        <begin position="118"/>
        <end position="122"/>
    </location>
    <ligand>
        <name>NAD(+)</name>
        <dbReference type="ChEBI" id="CHEBI:57540"/>
    </ligand>
</feature>
<dbReference type="InterPro" id="IPR030963">
    <property type="entry name" value="DHQ_synth_fam"/>
</dbReference>
<organism evidence="22 23">
    <name type="scientific">Marivibrio halodurans</name>
    <dbReference type="NCBI Taxonomy" id="2039722"/>
    <lineage>
        <taxon>Bacteria</taxon>
        <taxon>Pseudomonadati</taxon>
        <taxon>Pseudomonadota</taxon>
        <taxon>Alphaproteobacteria</taxon>
        <taxon>Rhodospirillales</taxon>
        <taxon>Rhodospirillaceae</taxon>
        <taxon>Marivibrio</taxon>
    </lineage>
</organism>
<dbReference type="Gene3D" id="3.40.50.1970">
    <property type="match status" value="1"/>
</dbReference>
<evidence type="ECO:0000256" key="1">
    <source>
        <dbReference type="ARBA" id="ARBA00001393"/>
    </source>
</evidence>
<dbReference type="SUPFAM" id="SSF56796">
    <property type="entry name" value="Dehydroquinate synthase-like"/>
    <property type="match status" value="1"/>
</dbReference>
<reference evidence="22" key="1">
    <citation type="submission" date="2021-04" db="EMBL/GenBank/DDBJ databases">
        <authorList>
            <person name="Zhang D.-C."/>
        </authorList>
    </citation>
    <scope>NUCLEOTIDE SEQUENCE</scope>
    <source>
        <strain evidence="22">CGMCC 1.15697</strain>
    </source>
</reference>
<feature type="binding site" evidence="19">
    <location>
        <position position="164"/>
    </location>
    <ligand>
        <name>NAD(+)</name>
        <dbReference type="ChEBI" id="CHEBI:57540"/>
    </ligand>
</feature>
<dbReference type="NCBIfam" id="TIGR01357">
    <property type="entry name" value="aroB"/>
    <property type="match status" value="1"/>
</dbReference>